<evidence type="ECO:0000313" key="6">
    <source>
        <dbReference type="EMBL" id="SIN82367.1"/>
    </source>
</evidence>
<dbReference type="Gene3D" id="2.102.10.10">
    <property type="entry name" value="Rieske [2Fe-2S] iron-sulphur domain"/>
    <property type="match status" value="1"/>
</dbReference>
<gene>
    <name evidence="6" type="ORF">SAMN04488055_1607</name>
</gene>
<reference evidence="7" key="1">
    <citation type="submission" date="2016-11" db="EMBL/GenBank/DDBJ databases">
        <authorList>
            <person name="Varghese N."/>
            <person name="Submissions S."/>
        </authorList>
    </citation>
    <scope>NUCLEOTIDE SEQUENCE [LARGE SCALE GENOMIC DNA]</scope>
    <source>
        <strain evidence="7">DSM 24787</strain>
    </source>
</reference>
<dbReference type="Proteomes" id="UP000185003">
    <property type="component" value="Unassembled WGS sequence"/>
</dbReference>
<name>A0A1N6EHG3_9BACT</name>
<dbReference type="InterPro" id="IPR017941">
    <property type="entry name" value="Rieske_2Fe-2S"/>
</dbReference>
<sequence length="145" mass="14221">MERRDFLSNMGITLAVACTAGLAACGGKGDDPAPGPGPGGGGGADKLTVNLATQIPNVGDYIISGGVVLIRLAAGNVPASFSAVTSTCTHMGCTLSGYNGGLIECLSACGHGSKYNPDGTVANGPTTTALAKYTVTISGTTLTVK</sequence>
<proteinExistence type="predicted"/>
<accession>A0A1N6EHG3</accession>
<dbReference type="PROSITE" id="PS51257">
    <property type="entry name" value="PROKAR_LIPOPROTEIN"/>
    <property type="match status" value="1"/>
</dbReference>
<dbReference type="AlphaFoldDB" id="A0A1N6EHG3"/>
<dbReference type="InterPro" id="IPR036922">
    <property type="entry name" value="Rieske_2Fe-2S_sf"/>
</dbReference>
<evidence type="ECO:0000256" key="2">
    <source>
        <dbReference type="ARBA" id="ARBA00022723"/>
    </source>
</evidence>
<dbReference type="Pfam" id="PF00355">
    <property type="entry name" value="Rieske"/>
    <property type="match status" value="1"/>
</dbReference>
<evidence type="ECO:0000256" key="4">
    <source>
        <dbReference type="ARBA" id="ARBA00023014"/>
    </source>
</evidence>
<dbReference type="RefSeq" id="WP_074238739.1">
    <property type="nucleotide sequence ID" value="NZ_FSRA01000001.1"/>
</dbReference>
<dbReference type="OrthoDB" id="165343at2"/>
<dbReference type="SUPFAM" id="SSF50022">
    <property type="entry name" value="ISP domain"/>
    <property type="match status" value="1"/>
</dbReference>
<dbReference type="GO" id="GO:0051537">
    <property type="term" value="F:2 iron, 2 sulfur cluster binding"/>
    <property type="evidence" value="ECO:0007669"/>
    <property type="project" value="UniProtKB-KW"/>
</dbReference>
<evidence type="ECO:0000256" key="3">
    <source>
        <dbReference type="ARBA" id="ARBA00023004"/>
    </source>
</evidence>
<dbReference type="STRING" id="536979.SAMN04488055_1607"/>
<keyword evidence="3" id="KW-0408">Iron</keyword>
<dbReference type="CDD" id="cd03467">
    <property type="entry name" value="Rieske"/>
    <property type="match status" value="1"/>
</dbReference>
<keyword evidence="7" id="KW-1185">Reference proteome</keyword>
<keyword evidence="2" id="KW-0479">Metal-binding</keyword>
<feature type="domain" description="Rieske" evidence="5">
    <location>
        <begin position="47"/>
        <end position="144"/>
    </location>
</feature>
<keyword evidence="1" id="KW-0001">2Fe-2S</keyword>
<keyword evidence="4" id="KW-0411">Iron-sulfur</keyword>
<evidence type="ECO:0000259" key="5">
    <source>
        <dbReference type="PROSITE" id="PS51296"/>
    </source>
</evidence>
<dbReference type="PROSITE" id="PS51296">
    <property type="entry name" value="RIESKE"/>
    <property type="match status" value="1"/>
</dbReference>
<evidence type="ECO:0000256" key="1">
    <source>
        <dbReference type="ARBA" id="ARBA00022714"/>
    </source>
</evidence>
<protein>
    <submittedName>
        <fullName evidence="6">Rieske Fe-S protein</fullName>
    </submittedName>
</protein>
<evidence type="ECO:0000313" key="7">
    <source>
        <dbReference type="Proteomes" id="UP000185003"/>
    </source>
</evidence>
<dbReference type="EMBL" id="FSRA01000001">
    <property type="protein sequence ID" value="SIN82367.1"/>
    <property type="molecule type" value="Genomic_DNA"/>
</dbReference>
<organism evidence="6 7">
    <name type="scientific">Chitinophaga niabensis</name>
    <dbReference type="NCBI Taxonomy" id="536979"/>
    <lineage>
        <taxon>Bacteria</taxon>
        <taxon>Pseudomonadati</taxon>
        <taxon>Bacteroidota</taxon>
        <taxon>Chitinophagia</taxon>
        <taxon>Chitinophagales</taxon>
        <taxon>Chitinophagaceae</taxon>
        <taxon>Chitinophaga</taxon>
    </lineage>
</organism>
<dbReference type="GO" id="GO:0046872">
    <property type="term" value="F:metal ion binding"/>
    <property type="evidence" value="ECO:0007669"/>
    <property type="project" value="UniProtKB-KW"/>
</dbReference>